<feature type="region of interest" description="Disordered" evidence="4">
    <location>
        <begin position="1"/>
        <end position="20"/>
    </location>
</feature>
<proteinExistence type="predicted"/>
<dbReference type="InterPro" id="IPR046335">
    <property type="entry name" value="LacI/GalR-like_sensor"/>
</dbReference>
<dbReference type="GO" id="GO:0003677">
    <property type="term" value="F:DNA binding"/>
    <property type="evidence" value="ECO:0007669"/>
    <property type="project" value="UniProtKB-KW"/>
</dbReference>
<name>A0A286TDK3_BIFBI</name>
<dbReference type="Proteomes" id="UP000262177">
    <property type="component" value="Chromosome"/>
</dbReference>
<dbReference type="AlphaFoldDB" id="A0A286TDK3"/>
<keyword evidence="2" id="KW-0238">DNA-binding</keyword>
<organism evidence="6 7">
    <name type="scientific">Bifidobacterium bifidum LMG 13195</name>
    <dbReference type="NCBI Taxonomy" id="1207542"/>
    <lineage>
        <taxon>Bacteria</taxon>
        <taxon>Bacillati</taxon>
        <taxon>Actinomycetota</taxon>
        <taxon>Actinomycetes</taxon>
        <taxon>Bifidobacteriales</taxon>
        <taxon>Bifidobacteriaceae</taxon>
        <taxon>Bifidobacterium</taxon>
    </lineage>
</organism>
<evidence type="ECO:0000256" key="4">
    <source>
        <dbReference type="SAM" id="MobiDB-lite"/>
    </source>
</evidence>
<keyword evidence="1" id="KW-0805">Transcription regulation</keyword>
<evidence type="ECO:0000256" key="3">
    <source>
        <dbReference type="ARBA" id="ARBA00023163"/>
    </source>
</evidence>
<evidence type="ECO:0000313" key="7">
    <source>
        <dbReference type="Proteomes" id="UP000262177"/>
    </source>
</evidence>
<evidence type="ECO:0000256" key="2">
    <source>
        <dbReference type="ARBA" id="ARBA00023125"/>
    </source>
</evidence>
<dbReference type="SUPFAM" id="SSF53822">
    <property type="entry name" value="Periplasmic binding protein-like I"/>
    <property type="match status" value="1"/>
</dbReference>
<evidence type="ECO:0000256" key="1">
    <source>
        <dbReference type="ARBA" id="ARBA00023015"/>
    </source>
</evidence>
<dbReference type="Pfam" id="PF13377">
    <property type="entry name" value="Peripla_BP_3"/>
    <property type="match status" value="1"/>
</dbReference>
<gene>
    <name evidence="6" type="ORF">BBJK_01437</name>
</gene>
<reference evidence="6 7" key="1">
    <citation type="journal article" date="2017" name="Biosci. Biotechnol. Biochem.">
        <title>Identification and characterization of a sulfoglycosidase from Bifidobacterium bifidum implicated in mucin glycan utilization.</title>
        <authorList>
            <person name="Katoh T."/>
            <person name="Maeshibu T."/>
            <person name="Kikkawa K."/>
            <person name="Gotoh A."/>
            <person name="Tomabechi Y."/>
            <person name="Nakamura M."/>
            <person name="Liao W.-H."/>
            <person name="Yamaguchi M."/>
            <person name="Ashida H."/>
            <person name="Yamamoto K."/>
            <person name="Katayama T."/>
        </authorList>
    </citation>
    <scope>NUCLEOTIDE SEQUENCE [LARGE SCALE GENOMIC DNA]</scope>
    <source>
        <strain evidence="6 7">JCM 7004</strain>
    </source>
</reference>
<evidence type="ECO:0000313" key="6">
    <source>
        <dbReference type="EMBL" id="BBA47995.1"/>
    </source>
</evidence>
<feature type="domain" description="Transcriptional regulator LacI/GalR-like sensor" evidence="5">
    <location>
        <begin position="14"/>
        <end position="64"/>
    </location>
</feature>
<dbReference type="Gene3D" id="3.40.50.2300">
    <property type="match status" value="2"/>
</dbReference>
<sequence length="65" mass="7263">MAKMAFTASHGARMLRESNPQITTVDQHMEMRGKVMADIVIKKIHGIDSPRTVMLPTELVVRQSA</sequence>
<keyword evidence="3" id="KW-0804">Transcription</keyword>
<protein>
    <recommendedName>
        <fullName evidence="5">Transcriptional regulator LacI/GalR-like sensor domain-containing protein</fullName>
    </recommendedName>
</protein>
<accession>A0A286TDK3</accession>
<dbReference type="InterPro" id="IPR028082">
    <property type="entry name" value="Peripla_BP_I"/>
</dbReference>
<evidence type="ECO:0000259" key="5">
    <source>
        <dbReference type="Pfam" id="PF13377"/>
    </source>
</evidence>
<dbReference type="EMBL" id="AP018131">
    <property type="protein sequence ID" value="BBA47995.1"/>
    <property type="molecule type" value="Genomic_DNA"/>
</dbReference>